<dbReference type="PANTHER" id="PTHR43298:SF2">
    <property type="entry name" value="FMN_FAD EXPORTER YEEO-RELATED"/>
    <property type="match status" value="1"/>
</dbReference>
<feature type="transmembrane region" description="Helical" evidence="13">
    <location>
        <begin position="92"/>
        <end position="111"/>
    </location>
</feature>
<keyword evidence="7" id="KW-1003">Cell membrane</keyword>
<reference evidence="14 15" key="1">
    <citation type="journal article" date="2021" name="ISME Commun">
        <title>Automated analysis of genomic sequences facilitates high-throughput and comprehensive description of bacteria.</title>
        <authorList>
            <person name="Hitch T.C.A."/>
        </authorList>
    </citation>
    <scope>NUCLEOTIDE SEQUENCE [LARGE SCALE GENOMIC DNA]</scope>
    <source>
        <strain evidence="14 15">Sanger_34</strain>
    </source>
</reference>
<feature type="transmembrane region" description="Helical" evidence="13">
    <location>
        <begin position="193"/>
        <end position="213"/>
    </location>
</feature>
<dbReference type="Proteomes" id="UP001652397">
    <property type="component" value="Unassembled WGS sequence"/>
</dbReference>
<gene>
    <name evidence="14" type="ORF">OCV66_04090</name>
</gene>
<keyword evidence="15" id="KW-1185">Reference proteome</keyword>
<proteinExistence type="inferred from homology"/>
<comment type="subcellular location">
    <subcellularLocation>
        <location evidence="2">Cell membrane</location>
        <topology evidence="2">Multi-pass membrane protein</topology>
    </subcellularLocation>
</comment>
<sequence>MQTKKDLFSAKALKKLIWPLILEQILSITIGLADTIMVSSVGEAAVSGVSLVDMLNVLIINIFAALATGGAVVVAQLLGSKERERACDAAKQLYFVVTLISIGIATIVMLLREPLLRLLFGSTEPDVMQSALTYLTISIFSYPVLAIYNAGAALFRAQGNSNVSMMIAGLINIVNIVGNATMIYGFHTGVAGAALASMFARIVAAVVITILLFNPAHTVSLRRGTAFRPDNRLIRRILQIGVPNGLENSLFQLGRVLVVSIIALFGTTQIAANAVANNLDSIGIIPGQAINLAMITVVGQCIGAGDAEQARRMAKKLVKITYLILGSTCLLCMLFSPLVLRIYSLSPEALSLARILILIHNGSAILFWPISFTLTNALRAANDVRYPMFCAIASMMLLRLGGGYILAVQFGLGAIGIWIAMVADWICRAICFTTRFRGTKWLTFAPGLRQAAQNGSL</sequence>
<evidence type="ECO:0000256" key="9">
    <source>
        <dbReference type="ARBA" id="ARBA00022989"/>
    </source>
</evidence>
<protein>
    <recommendedName>
        <fullName evidence="4">Probable multidrug resistance protein NorM</fullName>
    </recommendedName>
    <alternativeName>
        <fullName evidence="12">Multidrug-efflux transporter</fullName>
    </alternativeName>
</protein>
<evidence type="ECO:0000256" key="3">
    <source>
        <dbReference type="ARBA" id="ARBA00010199"/>
    </source>
</evidence>
<dbReference type="PIRSF" id="PIRSF006603">
    <property type="entry name" value="DinF"/>
    <property type="match status" value="1"/>
</dbReference>
<feature type="transmembrane region" description="Helical" evidence="13">
    <location>
        <begin position="317"/>
        <end position="340"/>
    </location>
</feature>
<dbReference type="Pfam" id="PF01554">
    <property type="entry name" value="MatE"/>
    <property type="match status" value="2"/>
</dbReference>
<keyword evidence="11 13" id="KW-0472">Membrane</keyword>
<evidence type="ECO:0000256" key="8">
    <source>
        <dbReference type="ARBA" id="ARBA00022692"/>
    </source>
</evidence>
<evidence type="ECO:0000313" key="15">
    <source>
        <dbReference type="Proteomes" id="UP001652397"/>
    </source>
</evidence>
<evidence type="ECO:0000256" key="12">
    <source>
        <dbReference type="ARBA" id="ARBA00031636"/>
    </source>
</evidence>
<feature type="transmembrane region" description="Helical" evidence="13">
    <location>
        <begin position="167"/>
        <end position="187"/>
    </location>
</feature>
<evidence type="ECO:0000256" key="2">
    <source>
        <dbReference type="ARBA" id="ARBA00004651"/>
    </source>
</evidence>
<dbReference type="NCBIfam" id="TIGR00797">
    <property type="entry name" value="matE"/>
    <property type="match status" value="1"/>
</dbReference>
<keyword evidence="5" id="KW-0813">Transport</keyword>
<evidence type="ECO:0000256" key="13">
    <source>
        <dbReference type="SAM" id="Phobius"/>
    </source>
</evidence>
<keyword evidence="10" id="KW-0406">Ion transport</keyword>
<evidence type="ECO:0000256" key="7">
    <source>
        <dbReference type="ARBA" id="ARBA00022475"/>
    </source>
</evidence>
<dbReference type="InterPro" id="IPR050222">
    <property type="entry name" value="MATE_MdtK"/>
</dbReference>
<feature type="transmembrane region" description="Helical" evidence="13">
    <location>
        <begin position="131"/>
        <end position="155"/>
    </location>
</feature>
<dbReference type="InterPro" id="IPR002528">
    <property type="entry name" value="MATE_fam"/>
</dbReference>
<evidence type="ECO:0000313" key="14">
    <source>
        <dbReference type="EMBL" id="MCU6788270.1"/>
    </source>
</evidence>
<keyword evidence="6" id="KW-0050">Antiport</keyword>
<evidence type="ECO:0000256" key="1">
    <source>
        <dbReference type="ARBA" id="ARBA00003408"/>
    </source>
</evidence>
<feature type="transmembrane region" description="Helical" evidence="13">
    <location>
        <begin position="20"/>
        <end position="38"/>
    </location>
</feature>
<evidence type="ECO:0000256" key="5">
    <source>
        <dbReference type="ARBA" id="ARBA00022448"/>
    </source>
</evidence>
<dbReference type="PANTHER" id="PTHR43298">
    <property type="entry name" value="MULTIDRUG RESISTANCE PROTEIN NORM-RELATED"/>
    <property type="match status" value="1"/>
</dbReference>
<evidence type="ECO:0000256" key="11">
    <source>
        <dbReference type="ARBA" id="ARBA00023136"/>
    </source>
</evidence>
<name>A0ABT2U0Y0_9FIRM</name>
<evidence type="ECO:0000256" key="6">
    <source>
        <dbReference type="ARBA" id="ARBA00022449"/>
    </source>
</evidence>
<evidence type="ECO:0000256" key="10">
    <source>
        <dbReference type="ARBA" id="ARBA00023065"/>
    </source>
</evidence>
<dbReference type="EMBL" id="JAOQJE010000003">
    <property type="protein sequence ID" value="MCU6788270.1"/>
    <property type="molecule type" value="Genomic_DNA"/>
</dbReference>
<dbReference type="CDD" id="cd13137">
    <property type="entry name" value="MATE_NorM_like"/>
    <property type="match status" value="1"/>
</dbReference>
<comment type="function">
    <text evidence="1">Multidrug efflux pump.</text>
</comment>
<feature type="transmembrane region" description="Helical" evidence="13">
    <location>
        <begin position="58"/>
        <end position="80"/>
    </location>
</feature>
<dbReference type="InterPro" id="IPR048279">
    <property type="entry name" value="MdtK-like"/>
</dbReference>
<feature type="transmembrane region" description="Helical" evidence="13">
    <location>
        <begin position="352"/>
        <end position="374"/>
    </location>
</feature>
<comment type="similarity">
    <text evidence="3">Belongs to the multi antimicrobial extrusion (MATE) (TC 2.A.66.1) family.</text>
</comment>
<keyword evidence="8 13" id="KW-0812">Transmembrane</keyword>
<dbReference type="RefSeq" id="WP_243182393.1">
    <property type="nucleotide sequence ID" value="NZ_JAOQJE010000003.1"/>
</dbReference>
<evidence type="ECO:0000256" key="4">
    <source>
        <dbReference type="ARBA" id="ARBA00020268"/>
    </source>
</evidence>
<comment type="caution">
    <text evidence="14">The sequence shown here is derived from an EMBL/GenBank/DDBJ whole genome shotgun (WGS) entry which is preliminary data.</text>
</comment>
<organism evidence="14 15">
    <name type="scientific">Agathobaculum ammoniilyticum</name>
    <dbReference type="NCBI Taxonomy" id="2981778"/>
    <lineage>
        <taxon>Bacteria</taxon>
        <taxon>Bacillati</taxon>
        <taxon>Bacillota</taxon>
        <taxon>Clostridia</taxon>
        <taxon>Eubacteriales</taxon>
        <taxon>Butyricicoccaceae</taxon>
        <taxon>Agathobaculum</taxon>
    </lineage>
</organism>
<accession>A0ABT2U0Y0</accession>
<keyword evidence="9 13" id="KW-1133">Transmembrane helix</keyword>